<dbReference type="OrthoDB" id="3432476at2"/>
<evidence type="ECO:0000313" key="2">
    <source>
        <dbReference type="EMBL" id="ADH70895.1"/>
    </source>
</evidence>
<protein>
    <submittedName>
        <fullName evidence="2">Uncharacterized protein</fullName>
    </submittedName>
</protein>
<name>D7B9N7_NOCDD</name>
<dbReference type="EMBL" id="CP002041">
    <property type="protein sequence ID" value="ADH70895.1"/>
    <property type="molecule type" value="Genomic_DNA"/>
</dbReference>
<dbReference type="RefSeq" id="WP_013156502.1">
    <property type="nucleotide sequence ID" value="NC_014211.1"/>
</dbReference>
<dbReference type="AlphaFoldDB" id="D7B9N7"/>
<keyword evidence="3" id="KW-1185">Reference proteome</keyword>
<gene>
    <name evidence="2" type="ordered locus">Ndas_5516</name>
</gene>
<sequence>MTAAVVIALAAVLLAAARWGLNRRHTAQGVYPPDGLTEDALLADADRALERARDLGASTGHLWAWRDLLSDTAARMSEAAVEDGAPERLDGLRRDLDAAEGRIRAALADLDPPRAEGPAPSGTDSGGRSPWSG</sequence>
<reference evidence="2 3" key="1">
    <citation type="journal article" date="2010" name="Stand. Genomic Sci.">
        <title>Complete genome sequence of Nocardiopsis dassonvillei type strain (IMRU 509).</title>
        <authorList>
            <person name="Sun H."/>
            <person name="Lapidus A."/>
            <person name="Nolan M."/>
            <person name="Lucas S."/>
            <person name="Del Rio T.G."/>
            <person name="Tice H."/>
            <person name="Cheng J.F."/>
            <person name="Tapia R."/>
            <person name="Han C."/>
            <person name="Goodwin L."/>
            <person name="Pitluck S."/>
            <person name="Pagani I."/>
            <person name="Ivanova N."/>
            <person name="Mavromatis K."/>
            <person name="Mikhailova N."/>
            <person name="Pati A."/>
            <person name="Chen A."/>
            <person name="Palaniappan K."/>
            <person name="Land M."/>
            <person name="Hauser L."/>
            <person name="Chang Y.J."/>
            <person name="Jeffries C.D."/>
            <person name="Djao O.D."/>
            <person name="Rohde M."/>
            <person name="Sikorski J."/>
            <person name="Goker M."/>
            <person name="Woyke T."/>
            <person name="Bristow J."/>
            <person name="Eisen J.A."/>
            <person name="Markowitz V."/>
            <person name="Hugenholtz P."/>
            <person name="Kyrpides N.C."/>
            <person name="Klenk H.P."/>
        </authorList>
    </citation>
    <scope>NUCLEOTIDE SEQUENCE [LARGE SCALE GENOMIC DNA]</scope>
    <source>
        <strain evidence="3">ATCC 23218 / DSM 43111 / CIP 107115 / JCM 7437 / KCTC 9190 / NBRC 14626 / NCTC 10488 / NRRL B-5397 / IMRU 509</strain>
        <plasmid evidence="3">Chromosome 2</plasmid>
    </source>
</reference>
<dbReference type="Proteomes" id="UP000002219">
    <property type="component" value="Chromosome 2"/>
</dbReference>
<dbReference type="KEGG" id="nda:Ndas_5516"/>
<organism evidence="2 3">
    <name type="scientific">Nocardiopsis dassonvillei (strain ATCC 23218 / DSM 43111 / CIP 107115 / JCM 7437 / KCTC 9190 / NBRC 14626 / NCTC 10488 / NRRL B-5397 / IMRU 509)</name>
    <name type="common">Actinomadura dassonvillei</name>
    <dbReference type="NCBI Taxonomy" id="446468"/>
    <lineage>
        <taxon>Bacteria</taxon>
        <taxon>Bacillati</taxon>
        <taxon>Actinomycetota</taxon>
        <taxon>Actinomycetes</taxon>
        <taxon>Streptosporangiales</taxon>
        <taxon>Nocardiopsidaceae</taxon>
        <taxon>Nocardiopsis</taxon>
    </lineage>
</organism>
<dbReference type="GeneID" id="91487733"/>
<evidence type="ECO:0000313" key="3">
    <source>
        <dbReference type="Proteomes" id="UP000002219"/>
    </source>
</evidence>
<feature type="region of interest" description="Disordered" evidence="1">
    <location>
        <begin position="105"/>
        <end position="133"/>
    </location>
</feature>
<dbReference type="HOGENOM" id="CLU_1904552_0_0_11"/>
<geneLocation type="plasmid" evidence="3">
    <name>pNDAS01</name>
</geneLocation>
<accession>D7B9N7</accession>
<proteinExistence type="predicted"/>
<evidence type="ECO:0000256" key="1">
    <source>
        <dbReference type="SAM" id="MobiDB-lite"/>
    </source>
</evidence>
<dbReference type="STRING" id="446468.Ndas_5516"/>